<comment type="caution">
    <text evidence="1">The sequence shown here is derived from an EMBL/GenBank/DDBJ whole genome shotgun (WGS) entry which is preliminary data.</text>
</comment>
<evidence type="ECO:0000313" key="1">
    <source>
        <dbReference type="EMBL" id="PRH79388.1"/>
    </source>
</evidence>
<evidence type="ECO:0000313" key="2">
    <source>
        <dbReference type="Proteomes" id="UP000239322"/>
    </source>
</evidence>
<reference evidence="1 2" key="1">
    <citation type="submission" date="2018-03" db="EMBL/GenBank/DDBJ databases">
        <title>Novel Streptomyces sp. from soil.</title>
        <authorList>
            <person name="Tan G.Y.A."/>
            <person name="Lee Z.Y."/>
        </authorList>
    </citation>
    <scope>NUCLEOTIDE SEQUENCE [LARGE SCALE GENOMIC DNA]</scope>
    <source>
        <strain evidence="1 2">ST5x</strain>
    </source>
</reference>
<protein>
    <submittedName>
        <fullName evidence="1">Uncharacterized protein</fullName>
    </submittedName>
</protein>
<keyword evidence="2" id="KW-1185">Reference proteome</keyword>
<accession>A0A2S9PY93</accession>
<dbReference type="OrthoDB" id="4253749at2"/>
<name>A0A2S9PY93_9ACTN</name>
<organism evidence="1 2">
    <name type="scientific">Streptomyces solincola</name>
    <dbReference type="NCBI Taxonomy" id="2100817"/>
    <lineage>
        <taxon>Bacteria</taxon>
        <taxon>Bacillati</taxon>
        <taxon>Actinomycetota</taxon>
        <taxon>Actinomycetes</taxon>
        <taxon>Kitasatosporales</taxon>
        <taxon>Streptomycetaceae</taxon>
        <taxon>Streptomyces</taxon>
    </lineage>
</organism>
<sequence>MATNHIKDPDATLDWIFDWSQWLSPLENITSSVMTVSPGITLESSGFSASTATAWVSGGSEGRVYQVSNKITTNQGRIDERSITIRVTNR</sequence>
<gene>
    <name evidence="1" type="ORF">C6N75_09910</name>
</gene>
<dbReference type="AlphaFoldDB" id="A0A2S9PY93"/>
<dbReference type="Pfam" id="PF23148">
    <property type="entry name" value="Gp77"/>
    <property type="match status" value="1"/>
</dbReference>
<dbReference type="Proteomes" id="UP000239322">
    <property type="component" value="Unassembled WGS sequence"/>
</dbReference>
<proteinExistence type="predicted"/>
<dbReference type="RefSeq" id="WP_105868504.1">
    <property type="nucleotide sequence ID" value="NZ_PVLV01000121.1"/>
</dbReference>
<dbReference type="EMBL" id="PVLV01000121">
    <property type="protein sequence ID" value="PRH79388.1"/>
    <property type="molecule type" value="Genomic_DNA"/>
</dbReference>
<dbReference type="InterPro" id="IPR056928">
    <property type="entry name" value="Gp77-like"/>
</dbReference>